<dbReference type="Proteomes" id="UP000193648">
    <property type="component" value="Unassembled WGS sequence"/>
</dbReference>
<feature type="compositionally biased region" description="Basic and acidic residues" evidence="8">
    <location>
        <begin position="102"/>
        <end position="118"/>
    </location>
</feature>
<evidence type="ECO:0000256" key="3">
    <source>
        <dbReference type="ARBA" id="ARBA00022574"/>
    </source>
</evidence>
<keyword evidence="6" id="KW-0156">Chromatin regulator</keyword>
<evidence type="ECO:0000256" key="7">
    <source>
        <dbReference type="PROSITE-ProRule" id="PRU00221"/>
    </source>
</evidence>
<comment type="caution">
    <text evidence="10">The sequence shown here is derived from an EMBL/GenBank/DDBJ whole genome shotgun (WGS) entry which is preliminary data.</text>
</comment>
<dbReference type="OrthoDB" id="7318948at2759"/>
<dbReference type="GO" id="GO:0003682">
    <property type="term" value="F:chromatin binding"/>
    <property type="evidence" value="ECO:0007669"/>
    <property type="project" value="TreeGrafter"/>
</dbReference>
<dbReference type="GO" id="GO:0006325">
    <property type="term" value="P:chromatin organization"/>
    <property type="evidence" value="ECO:0007669"/>
    <property type="project" value="UniProtKB-KW"/>
</dbReference>
<evidence type="ECO:0000256" key="5">
    <source>
        <dbReference type="ARBA" id="ARBA00022737"/>
    </source>
</evidence>
<dbReference type="SUPFAM" id="SSF50978">
    <property type="entry name" value="WD40 repeat-like"/>
    <property type="match status" value="1"/>
</dbReference>
<dbReference type="PROSITE" id="PS50082">
    <property type="entry name" value="WD_REPEATS_2"/>
    <property type="match status" value="1"/>
</dbReference>
<dbReference type="STRING" id="64571.A0A1Y2GSZ4"/>
<evidence type="ECO:0000256" key="1">
    <source>
        <dbReference type="ARBA" id="ARBA00004286"/>
    </source>
</evidence>
<keyword evidence="3 7" id="KW-0853">WD repeat</keyword>
<dbReference type="InterPro" id="IPR015943">
    <property type="entry name" value="WD40/YVTN_repeat-like_dom_sf"/>
</dbReference>
<comment type="subcellular location">
    <subcellularLocation>
        <location evidence="1">Chromosome</location>
    </subcellularLocation>
</comment>
<evidence type="ECO:0000256" key="8">
    <source>
        <dbReference type="SAM" id="MobiDB-lite"/>
    </source>
</evidence>
<feature type="compositionally biased region" description="Basic and acidic residues" evidence="8">
    <location>
        <begin position="195"/>
        <end position="218"/>
    </location>
</feature>
<keyword evidence="2" id="KW-0158">Chromosome</keyword>
<accession>A0A1Y2GSZ4</accession>
<dbReference type="AlphaFoldDB" id="A0A1Y2GSZ4"/>
<feature type="compositionally biased region" description="Basic residues" evidence="8">
    <location>
        <begin position="509"/>
        <end position="519"/>
    </location>
</feature>
<dbReference type="Pfam" id="PF23215">
    <property type="entry name" value="WD_LRWD1"/>
    <property type="match status" value="1"/>
</dbReference>
<reference evidence="10 11" key="1">
    <citation type="submission" date="2016-07" db="EMBL/GenBank/DDBJ databases">
        <title>Pervasive Adenine N6-methylation of Active Genes in Fungi.</title>
        <authorList>
            <consortium name="DOE Joint Genome Institute"/>
            <person name="Mondo S.J."/>
            <person name="Dannebaum R.O."/>
            <person name="Kuo R.C."/>
            <person name="Labutti K."/>
            <person name="Haridas S."/>
            <person name="Kuo A."/>
            <person name="Salamov A."/>
            <person name="Ahrendt S.R."/>
            <person name="Lipzen A."/>
            <person name="Sullivan W."/>
            <person name="Andreopoulos W.B."/>
            <person name="Clum A."/>
            <person name="Lindquist E."/>
            <person name="Daum C."/>
            <person name="Ramamoorthy G.K."/>
            <person name="Gryganskyi A."/>
            <person name="Culley D."/>
            <person name="Magnuson J.K."/>
            <person name="James T.Y."/>
            <person name="O'Malley M.A."/>
            <person name="Stajich J.E."/>
            <person name="Spatafora J.W."/>
            <person name="Visel A."/>
            <person name="Grigoriev I.V."/>
        </authorList>
    </citation>
    <scope>NUCLEOTIDE SEQUENCE [LARGE SCALE GENOMIC DNA]</scope>
    <source>
        <strain evidence="10 11">NRRL 3116</strain>
    </source>
</reference>
<sequence>MPPKRSAVSKMGSSVQRSSRSIQDGTSQASIKRLGLVERFDSSETLTATPRRAKKIPKLSNAKDVTANSVAKQPKHNSKGNSKSSNLKDKKATSNRFTESIDQYRSEPREITETKDEDQNQGQSEDVLSSKKGKLKGTHTESSNEYVLKHMLRAHSRSTHDGHEDDSVDIWAVAFEPTLSSIRTHVQDLNQVERSAGKGQKECNKGAEDEYKHDDGGIQRRRKLEQKQHISKDGASYLKKSSSLVATCGGNTVCLIDCSLGRIIAKYSHLEEEEFMCLAWTTLASSFDEGGGEGGLDWSTFTQEYRSGLSDRHDVTNILAVAGRMGSIKLINPLQGICYKYLHGHTASILRLKFSLTNPRWLFSASVDGTARLWDIGSPHNFEKEARCLAKFDGMDGSSVTAIGVSEKYLIFGTEKGLMAQYNLFKLAKEVNKNLESGKKSLYNATPQKIYPPSQEWHESSVDEIIYIPHFSSESYALKADLGAIEINNKSAMANKKSHNGSSSSHGQGRARGRIRNQGRTKPSGNEGIEGKNDEKDKTQDESEQDENDGEFVFASRENSQGEILIWEATKSTATDAELKTILEWSITESWTKFTLAENMIAVPSTVATTSSKKKRAKSNNLTEMRQNILVAGSTDGKVLVYDLARKPKRARDGNIIAEKPSGTLSHPDSNELFRDTAVSQDLSTIVTVDWSNRVLVWKYQETTAS</sequence>
<feature type="repeat" description="WD" evidence="7">
    <location>
        <begin position="342"/>
        <end position="384"/>
    </location>
</feature>
<dbReference type="GO" id="GO:0005664">
    <property type="term" value="C:nuclear origin of replication recognition complex"/>
    <property type="evidence" value="ECO:0007669"/>
    <property type="project" value="TreeGrafter"/>
</dbReference>
<protein>
    <submittedName>
        <fullName evidence="10">WD40-repeat-containing domain protein</fullName>
    </submittedName>
</protein>
<dbReference type="GeneID" id="33571791"/>
<dbReference type="SMART" id="SM00320">
    <property type="entry name" value="WD40"/>
    <property type="match status" value="5"/>
</dbReference>
<dbReference type="InterPro" id="IPR001680">
    <property type="entry name" value="WD40_rpt"/>
</dbReference>
<gene>
    <name evidence="10" type="ORF">BCR41DRAFT_420820</name>
</gene>
<keyword evidence="5" id="KW-0677">Repeat</keyword>
<dbReference type="PANTHER" id="PTHR24370:SF10">
    <property type="entry name" value="LEUCINE-RICH REPEAT AND WD REPEAT-CONTAINING PROTEIN 1"/>
    <property type="match status" value="1"/>
</dbReference>
<name>A0A1Y2GSZ4_9FUNG</name>
<dbReference type="InterPro" id="IPR052489">
    <property type="entry name" value="LRWD1"/>
</dbReference>
<dbReference type="Gene3D" id="2.130.10.10">
    <property type="entry name" value="YVTN repeat-like/Quinoprotein amine dehydrogenase"/>
    <property type="match status" value="1"/>
</dbReference>
<feature type="compositionally biased region" description="Basic and acidic residues" evidence="8">
    <location>
        <begin position="529"/>
        <end position="541"/>
    </location>
</feature>
<evidence type="ECO:0000256" key="4">
    <source>
        <dbReference type="ARBA" id="ARBA00022614"/>
    </source>
</evidence>
<evidence type="ECO:0000259" key="9">
    <source>
        <dbReference type="Pfam" id="PF23215"/>
    </source>
</evidence>
<feature type="region of interest" description="Disordered" evidence="8">
    <location>
        <begin position="195"/>
        <end position="226"/>
    </location>
</feature>
<organism evidence="10 11">
    <name type="scientific">Lobosporangium transversale</name>
    <dbReference type="NCBI Taxonomy" id="64571"/>
    <lineage>
        <taxon>Eukaryota</taxon>
        <taxon>Fungi</taxon>
        <taxon>Fungi incertae sedis</taxon>
        <taxon>Mucoromycota</taxon>
        <taxon>Mortierellomycotina</taxon>
        <taxon>Mortierellomycetes</taxon>
        <taxon>Mortierellales</taxon>
        <taxon>Mortierellaceae</taxon>
        <taxon>Lobosporangium</taxon>
    </lineage>
</organism>
<dbReference type="EMBL" id="MCFF01000011">
    <property type="protein sequence ID" value="ORZ21910.1"/>
    <property type="molecule type" value="Genomic_DNA"/>
</dbReference>
<dbReference type="PANTHER" id="PTHR24370">
    <property type="entry name" value="OPTICIN"/>
    <property type="match status" value="1"/>
</dbReference>
<dbReference type="PROSITE" id="PS00678">
    <property type="entry name" value="WD_REPEATS_1"/>
    <property type="match status" value="1"/>
</dbReference>
<evidence type="ECO:0000256" key="2">
    <source>
        <dbReference type="ARBA" id="ARBA00022454"/>
    </source>
</evidence>
<feature type="region of interest" description="Disordered" evidence="8">
    <location>
        <begin position="494"/>
        <end position="550"/>
    </location>
</feature>
<dbReference type="InterPro" id="IPR036322">
    <property type="entry name" value="WD40_repeat_dom_sf"/>
</dbReference>
<evidence type="ECO:0000313" key="11">
    <source>
        <dbReference type="Proteomes" id="UP000193648"/>
    </source>
</evidence>
<keyword evidence="11" id="KW-1185">Reference proteome</keyword>
<evidence type="ECO:0000256" key="6">
    <source>
        <dbReference type="ARBA" id="ARBA00022853"/>
    </source>
</evidence>
<keyword evidence="4" id="KW-0433">Leucine-rich repeat</keyword>
<dbReference type="InterPro" id="IPR019775">
    <property type="entry name" value="WD40_repeat_CS"/>
</dbReference>
<dbReference type="InterPro" id="IPR056160">
    <property type="entry name" value="WD_LRWD1"/>
</dbReference>
<dbReference type="GO" id="GO:0071169">
    <property type="term" value="P:establishment of protein localization to chromatin"/>
    <property type="evidence" value="ECO:0007669"/>
    <property type="project" value="TreeGrafter"/>
</dbReference>
<feature type="domain" description="Leucine-rich repeat and WD repeat-containing protein 1 WD" evidence="9">
    <location>
        <begin position="241"/>
        <end position="386"/>
    </location>
</feature>
<evidence type="ECO:0000313" key="10">
    <source>
        <dbReference type="EMBL" id="ORZ21910.1"/>
    </source>
</evidence>
<proteinExistence type="predicted"/>
<feature type="compositionally biased region" description="Polar residues" evidence="8">
    <location>
        <begin position="11"/>
        <end position="30"/>
    </location>
</feature>
<dbReference type="InParanoid" id="A0A1Y2GSZ4"/>
<dbReference type="RefSeq" id="XP_021883161.1">
    <property type="nucleotide sequence ID" value="XM_022029948.1"/>
</dbReference>
<dbReference type="PROSITE" id="PS50294">
    <property type="entry name" value="WD_REPEATS_REGION"/>
    <property type="match status" value="1"/>
</dbReference>
<feature type="region of interest" description="Disordered" evidence="8">
    <location>
        <begin position="1"/>
        <end position="143"/>
    </location>
</feature>